<gene>
    <name evidence="1" type="ORF">GCM10009039_03170</name>
</gene>
<evidence type="ECO:0000313" key="2">
    <source>
        <dbReference type="Proteomes" id="UP000607197"/>
    </source>
</evidence>
<reference evidence="1" key="1">
    <citation type="journal article" date="2014" name="Int. J. Syst. Evol. Microbiol.">
        <title>Complete genome sequence of Corynebacterium casei LMG S-19264T (=DSM 44701T), isolated from a smear-ripened cheese.</title>
        <authorList>
            <consortium name="US DOE Joint Genome Institute (JGI-PGF)"/>
            <person name="Walter F."/>
            <person name="Albersmeier A."/>
            <person name="Kalinowski J."/>
            <person name="Ruckert C."/>
        </authorList>
    </citation>
    <scope>NUCLEOTIDE SEQUENCE</scope>
    <source>
        <strain evidence="1">JCM 19596</strain>
    </source>
</reference>
<protein>
    <submittedName>
        <fullName evidence="1">Uncharacterized protein</fullName>
    </submittedName>
</protein>
<keyword evidence="2" id="KW-1185">Reference proteome</keyword>
<name>A0A830FEV7_9EURY</name>
<dbReference type="OrthoDB" id="226203at2157"/>
<dbReference type="Proteomes" id="UP000607197">
    <property type="component" value="Unassembled WGS sequence"/>
</dbReference>
<comment type="caution">
    <text evidence="1">The sequence shown here is derived from an EMBL/GenBank/DDBJ whole genome shotgun (WGS) entry which is preliminary data.</text>
</comment>
<dbReference type="AlphaFoldDB" id="A0A830FEV7"/>
<organism evidence="1 2">
    <name type="scientific">Halocalculus aciditolerans</name>
    <dbReference type="NCBI Taxonomy" id="1383812"/>
    <lineage>
        <taxon>Archaea</taxon>
        <taxon>Methanobacteriati</taxon>
        <taxon>Methanobacteriota</taxon>
        <taxon>Stenosarchaea group</taxon>
        <taxon>Halobacteria</taxon>
        <taxon>Halobacteriales</taxon>
        <taxon>Halobacteriaceae</taxon>
        <taxon>Halocalculus</taxon>
    </lineage>
</organism>
<proteinExistence type="predicted"/>
<evidence type="ECO:0000313" key="1">
    <source>
        <dbReference type="EMBL" id="GGL48328.1"/>
    </source>
</evidence>
<dbReference type="Pfam" id="PF25252">
    <property type="entry name" value="DUF7854"/>
    <property type="match status" value="1"/>
</dbReference>
<dbReference type="RefSeq" id="WP_188975166.1">
    <property type="nucleotide sequence ID" value="NZ_BMPG01000001.1"/>
</dbReference>
<accession>A0A830FEV7</accession>
<dbReference type="EMBL" id="BMPG01000001">
    <property type="protein sequence ID" value="GGL48328.1"/>
    <property type="molecule type" value="Genomic_DNA"/>
</dbReference>
<reference evidence="1" key="2">
    <citation type="submission" date="2020-09" db="EMBL/GenBank/DDBJ databases">
        <authorList>
            <person name="Sun Q."/>
            <person name="Ohkuma M."/>
        </authorList>
    </citation>
    <scope>NUCLEOTIDE SEQUENCE</scope>
    <source>
        <strain evidence="1">JCM 19596</strain>
    </source>
</reference>
<sequence>MDRISALRNVEDALTAYESGECDLARTEERVLTVLRSYATDFDDAALASYRASGPGVDGVVVAAESESEARARVRAVTGTSEEFDVTEL</sequence>
<dbReference type="InterPro" id="IPR057176">
    <property type="entry name" value="DUF7854"/>
</dbReference>